<organism evidence="2 3">
    <name type="scientific">Pseudoduganella armeniaca</name>
    <dbReference type="NCBI Taxonomy" id="2072590"/>
    <lineage>
        <taxon>Bacteria</taxon>
        <taxon>Pseudomonadati</taxon>
        <taxon>Pseudomonadota</taxon>
        <taxon>Betaproteobacteria</taxon>
        <taxon>Burkholderiales</taxon>
        <taxon>Oxalobacteraceae</taxon>
        <taxon>Telluria group</taxon>
        <taxon>Pseudoduganella</taxon>
    </lineage>
</organism>
<dbReference type="Proteomes" id="UP000240505">
    <property type="component" value="Chromosome"/>
</dbReference>
<dbReference type="KEGG" id="masz:C9I28_27275"/>
<evidence type="ECO:0000313" key="3">
    <source>
        <dbReference type="Proteomes" id="UP000240505"/>
    </source>
</evidence>
<reference evidence="2 3" key="1">
    <citation type="submission" date="2018-03" db="EMBL/GenBank/DDBJ databases">
        <title>Massilia armeniaca sp. nov., isolated from desert soil.</title>
        <authorList>
            <person name="Huang H."/>
            <person name="Ren M."/>
        </authorList>
    </citation>
    <scope>NUCLEOTIDE SEQUENCE [LARGE SCALE GENOMIC DNA]</scope>
    <source>
        <strain evidence="2 3">ZMN-3</strain>
    </source>
</reference>
<dbReference type="EMBL" id="CP028324">
    <property type="protein sequence ID" value="AVR98908.1"/>
    <property type="molecule type" value="Genomic_DNA"/>
</dbReference>
<dbReference type="RefSeq" id="WP_107144233.1">
    <property type="nucleotide sequence ID" value="NZ_CP028324.1"/>
</dbReference>
<evidence type="ECO:0008006" key="4">
    <source>
        <dbReference type="Google" id="ProtNLM"/>
    </source>
</evidence>
<feature type="chain" id="PRO_5015336812" description="Lipoprotein" evidence="1">
    <location>
        <begin position="19"/>
        <end position="114"/>
    </location>
</feature>
<dbReference type="OrthoDB" id="8758061at2"/>
<feature type="signal peptide" evidence="1">
    <location>
        <begin position="1"/>
        <end position="18"/>
    </location>
</feature>
<protein>
    <recommendedName>
        <fullName evidence="4">Lipoprotein</fullName>
    </recommendedName>
</protein>
<dbReference type="AlphaFoldDB" id="A0A2R4CHH0"/>
<gene>
    <name evidence="2" type="ORF">C9I28_27275</name>
</gene>
<proteinExistence type="predicted"/>
<evidence type="ECO:0000313" key="2">
    <source>
        <dbReference type="EMBL" id="AVR98908.1"/>
    </source>
</evidence>
<evidence type="ECO:0000256" key="1">
    <source>
        <dbReference type="SAM" id="SignalP"/>
    </source>
</evidence>
<accession>A0A2R4CHH0</accession>
<keyword evidence="3" id="KW-1185">Reference proteome</keyword>
<name>A0A2R4CHH0_9BURK</name>
<keyword evidence="1" id="KW-0732">Signal</keyword>
<dbReference type="PROSITE" id="PS51257">
    <property type="entry name" value="PROKAR_LIPOPROTEIN"/>
    <property type="match status" value="1"/>
</dbReference>
<sequence>MKQLTIAAIAALALSACATRPESIAASYVSHEKYAGNDCTQLSTYLSDARSQLQKVSAMQDSKANMDAATVFFVLVPASKLSGDHAADVARMKGEVEAIETAQVKRGCKVARLS</sequence>